<evidence type="ECO:0000256" key="2">
    <source>
        <dbReference type="ARBA" id="ARBA00022475"/>
    </source>
</evidence>
<keyword evidence="5" id="KW-0472">Membrane</keyword>
<proteinExistence type="predicted"/>
<evidence type="ECO:0008006" key="8">
    <source>
        <dbReference type="Google" id="ProtNLM"/>
    </source>
</evidence>
<evidence type="ECO:0000256" key="3">
    <source>
        <dbReference type="ARBA" id="ARBA00022692"/>
    </source>
</evidence>
<dbReference type="GO" id="GO:0022857">
    <property type="term" value="F:transmembrane transporter activity"/>
    <property type="evidence" value="ECO:0007669"/>
    <property type="project" value="TreeGrafter"/>
</dbReference>
<dbReference type="RefSeq" id="WP_086574553.1">
    <property type="nucleotide sequence ID" value="NZ_NGFP01000088.1"/>
</dbReference>
<dbReference type="PANTHER" id="PTHR43124:SF3">
    <property type="entry name" value="CHLORAMPHENICOL EFFLUX PUMP RV0191"/>
    <property type="match status" value="1"/>
</dbReference>
<evidence type="ECO:0000313" key="7">
    <source>
        <dbReference type="Proteomes" id="UP000194761"/>
    </source>
</evidence>
<comment type="caution">
    <text evidence="6">The sequence shown here is derived from an EMBL/GenBank/DDBJ whole genome shotgun (WGS) entry which is preliminary data.</text>
</comment>
<evidence type="ECO:0000256" key="5">
    <source>
        <dbReference type="ARBA" id="ARBA00023136"/>
    </source>
</evidence>
<keyword evidence="3" id="KW-0812">Transmembrane</keyword>
<keyword evidence="7" id="KW-1185">Reference proteome</keyword>
<organism evidence="6 7">
    <name type="scientific">Streptosporangium minutum</name>
    <dbReference type="NCBI Taxonomy" id="569862"/>
    <lineage>
        <taxon>Bacteria</taxon>
        <taxon>Bacillati</taxon>
        <taxon>Actinomycetota</taxon>
        <taxon>Actinomycetes</taxon>
        <taxon>Streptosporangiales</taxon>
        <taxon>Streptosporangiaceae</taxon>
        <taxon>Streptosporangium</taxon>
    </lineage>
</organism>
<accession>A0A243RLK7</accession>
<keyword evidence="4" id="KW-1133">Transmembrane helix</keyword>
<dbReference type="InterPro" id="IPR050189">
    <property type="entry name" value="MFS_Efflux_Transporters"/>
</dbReference>
<protein>
    <recommendedName>
        <fullName evidence="8">Major facilitator superfamily (MFS) profile domain-containing protein</fullName>
    </recommendedName>
</protein>
<dbReference type="Proteomes" id="UP000194761">
    <property type="component" value="Unassembled WGS sequence"/>
</dbReference>
<dbReference type="EMBL" id="NGFP01000088">
    <property type="protein sequence ID" value="OUC95124.1"/>
    <property type="molecule type" value="Genomic_DNA"/>
</dbReference>
<dbReference type="Gene3D" id="1.20.1250.20">
    <property type="entry name" value="MFS general substrate transporter like domains"/>
    <property type="match status" value="1"/>
</dbReference>
<evidence type="ECO:0000256" key="4">
    <source>
        <dbReference type="ARBA" id="ARBA00022989"/>
    </source>
</evidence>
<dbReference type="PANTHER" id="PTHR43124">
    <property type="entry name" value="PURINE EFFLUX PUMP PBUE"/>
    <property type="match status" value="1"/>
</dbReference>
<dbReference type="GO" id="GO:0005886">
    <property type="term" value="C:plasma membrane"/>
    <property type="evidence" value="ECO:0007669"/>
    <property type="project" value="UniProtKB-SubCell"/>
</dbReference>
<evidence type="ECO:0000313" key="6">
    <source>
        <dbReference type="EMBL" id="OUC95124.1"/>
    </source>
</evidence>
<name>A0A243RLK7_9ACTN</name>
<reference evidence="6 7" key="1">
    <citation type="submission" date="2017-05" db="EMBL/GenBank/DDBJ databases">
        <title>Biotechnological potential of actinobacteria isolated from South African environments.</title>
        <authorList>
            <person name="Le Roes-Hill M."/>
            <person name="Prins A."/>
            <person name="Durrell K.A."/>
        </authorList>
    </citation>
    <scope>NUCLEOTIDE SEQUENCE [LARGE SCALE GENOMIC DNA]</scope>
    <source>
        <strain evidence="6">M26</strain>
    </source>
</reference>
<dbReference type="AlphaFoldDB" id="A0A243RLK7"/>
<gene>
    <name evidence="6" type="ORF">CA984_19825</name>
</gene>
<evidence type="ECO:0000256" key="1">
    <source>
        <dbReference type="ARBA" id="ARBA00004651"/>
    </source>
</evidence>
<keyword evidence="2" id="KW-1003">Cell membrane</keyword>
<sequence length="114" mass="12305">MKRTVLTLACLCLSVFVVGTAEFLVAGLLPQISADLRVSVPVAGQAVTAYALGAVVAGPCCRSCSVLSGTSRNSTRPRTEPDLPWRRRWARGNGAPARTRWLPLLRCRRASVRL</sequence>
<dbReference type="SUPFAM" id="SSF103473">
    <property type="entry name" value="MFS general substrate transporter"/>
    <property type="match status" value="1"/>
</dbReference>
<dbReference type="InterPro" id="IPR036259">
    <property type="entry name" value="MFS_trans_sf"/>
</dbReference>
<comment type="subcellular location">
    <subcellularLocation>
        <location evidence="1">Cell membrane</location>
        <topology evidence="1">Multi-pass membrane protein</topology>
    </subcellularLocation>
</comment>